<evidence type="ECO:0000256" key="1">
    <source>
        <dbReference type="SAM" id="MobiDB-lite"/>
    </source>
</evidence>
<dbReference type="Proteomes" id="UP000315349">
    <property type="component" value="Chromosome"/>
</dbReference>
<dbReference type="EMBL" id="CP036299">
    <property type="protein sequence ID" value="QDV30584.1"/>
    <property type="molecule type" value="Genomic_DNA"/>
</dbReference>
<evidence type="ECO:0000313" key="4">
    <source>
        <dbReference type="Proteomes" id="UP000315349"/>
    </source>
</evidence>
<organism evidence="3 4">
    <name type="scientific">Planctopirus ephydatiae</name>
    <dbReference type="NCBI Taxonomy" id="2528019"/>
    <lineage>
        <taxon>Bacteria</taxon>
        <taxon>Pseudomonadati</taxon>
        <taxon>Planctomycetota</taxon>
        <taxon>Planctomycetia</taxon>
        <taxon>Planctomycetales</taxon>
        <taxon>Planctomycetaceae</taxon>
        <taxon>Planctopirus</taxon>
    </lineage>
</organism>
<dbReference type="KEGG" id="peh:Spb1_25180"/>
<proteinExistence type="predicted"/>
<dbReference type="InterPro" id="IPR050272">
    <property type="entry name" value="Isochorismatase-like_hydrls"/>
</dbReference>
<reference evidence="3 4" key="1">
    <citation type="submission" date="2019-02" db="EMBL/GenBank/DDBJ databases">
        <title>Deep-cultivation of Planctomycetes and their phenomic and genomic characterization uncovers novel biology.</title>
        <authorList>
            <person name="Wiegand S."/>
            <person name="Jogler M."/>
            <person name="Boedeker C."/>
            <person name="Pinto D."/>
            <person name="Vollmers J."/>
            <person name="Rivas-Marin E."/>
            <person name="Kohn T."/>
            <person name="Peeters S.H."/>
            <person name="Heuer A."/>
            <person name="Rast P."/>
            <person name="Oberbeckmann S."/>
            <person name="Bunk B."/>
            <person name="Jeske O."/>
            <person name="Meyerdierks A."/>
            <person name="Storesund J.E."/>
            <person name="Kallscheuer N."/>
            <person name="Luecker S."/>
            <person name="Lage O.M."/>
            <person name="Pohl T."/>
            <person name="Merkel B.J."/>
            <person name="Hornburger P."/>
            <person name="Mueller R.-W."/>
            <person name="Bruemmer F."/>
            <person name="Labrenz M."/>
            <person name="Spormann A.M."/>
            <person name="Op den Camp H."/>
            <person name="Overmann J."/>
            <person name="Amann R."/>
            <person name="Jetten M.S.M."/>
            <person name="Mascher T."/>
            <person name="Medema M.H."/>
            <person name="Devos D.P."/>
            <person name="Kaster A.-K."/>
            <person name="Ovreas L."/>
            <person name="Rohde M."/>
            <person name="Galperin M.Y."/>
            <person name="Jogler C."/>
        </authorList>
    </citation>
    <scope>NUCLEOTIDE SEQUENCE [LARGE SCALE GENOMIC DNA]</scope>
    <source>
        <strain evidence="3 4">Spb1</strain>
    </source>
</reference>
<dbReference type="SUPFAM" id="SSF52317">
    <property type="entry name" value="Class I glutamine amidotransferase-like"/>
    <property type="match status" value="1"/>
</dbReference>
<accession>A0A518GPW4</accession>
<dbReference type="InterPro" id="IPR029062">
    <property type="entry name" value="Class_I_gatase-like"/>
</dbReference>
<keyword evidence="4" id="KW-1185">Reference proteome</keyword>
<dbReference type="PANTHER" id="PTHR43540">
    <property type="entry name" value="PEROXYUREIDOACRYLATE/UREIDOACRYLATE AMIDOHYDROLASE-RELATED"/>
    <property type="match status" value="1"/>
</dbReference>
<dbReference type="Pfam" id="PF06283">
    <property type="entry name" value="ThuA"/>
    <property type="match status" value="1"/>
</dbReference>
<protein>
    <submittedName>
        <fullName evidence="3">Isochorismatase family protein</fullName>
    </submittedName>
</protein>
<dbReference type="Gene3D" id="3.40.50.880">
    <property type="match status" value="1"/>
</dbReference>
<dbReference type="InterPro" id="IPR036380">
    <property type="entry name" value="Isochorismatase-like_sf"/>
</dbReference>
<dbReference type="SUPFAM" id="SSF52499">
    <property type="entry name" value="Isochorismatase-like hydrolases"/>
    <property type="match status" value="1"/>
</dbReference>
<name>A0A518GPW4_9PLAN</name>
<evidence type="ECO:0000259" key="2">
    <source>
        <dbReference type="Pfam" id="PF06283"/>
    </source>
</evidence>
<evidence type="ECO:0000313" key="3">
    <source>
        <dbReference type="EMBL" id="QDV30584.1"/>
    </source>
</evidence>
<sequence>MIRRLFEQGIIESFTMIRRLFWPTALYFLTFCGLFAPSQVADAGSMNLTLRSRTPIPVKEPTSRAESFPATGNHYLTNQRALWDPQKTALVICDMWDQHTCPNASKRVAEMAPRVNEVVQKLRSQGVLIIHAPSDTMKFYEGHPARRLAQTAPVAKPETPLKRWAGLDSSKEPPLPIDDSDGGCDCETNWKKGMPYPWTRQIASIEIAEGDAISDSAEIYNLLKARGIENVLVTGVHTNMCVLGRPFAIRQLVNQKFHVALIRDLTDTMYNPAKAPFVSHFTGTDLVVEHIEKYWCPTITSDQLVGGQAFRFQDDQRPHIVMLIGEPEYQTATTLPAFAISHLGKDFRVTILNIDEKSQNHFPGIEAVGEADILLLSVRRHPLIPNDLQIIRNYLSAGKPVIGIRTASHAFSLRNKPAPEGTVDWPLLDPEVFGGHYTNHYGAELKTTATIVAEQAHHPILNGLPMNSFRTGGSLYQVLPLEEKTTILVWGRAETIEQPQPVAWLFQRADGGTSFYTSLGHIDDFRGSEFPKLLTQAIQSLVPKKS</sequence>
<feature type="domain" description="ThuA-like" evidence="2">
    <location>
        <begin position="362"/>
        <end position="539"/>
    </location>
</feature>
<dbReference type="Gene3D" id="3.40.50.850">
    <property type="entry name" value="Isochorismatase-like"/>
    <property type="match status" value="1"/>
</dbReference>
<feature type="region of interest" description="Disordered" evidence="1">
    <location>
        <begin position="159"/>
        <end position="182"/>
    </location>
</feature>
<gene>
    <name evidence="3" type="ORF">Spb1_25180</name>
</gene>
<dbReference type="InterPro" id="IPR029010">
    <property type="entry name" value="ThuA-like"/>
</dbReference>
<dbReference type="AlphaFoldDB" id="A0A518GPW4"/>
<dbReference type="PANTHER" id="PTHR43540:SF6">
    <property type="entry name" value="ISOCHORISMATASE-LIKE DOMAIN-CONTAINING PROTEIN"/>
    <property type="match status" value="1"/>
</dbReference>